<evidence type="ECO:0000256" key="3">
    <source>
        <dbReference type="ARBA" id="ARBA00012076"/>
    </source>
</evidence>
<dbReference type="PROSITE" id="PS00166">
    <property type="entry name" value="ENOYL_COA_HYDRATASE"/>
    <property type="match status" value="1"/>
</dbReference>
<accession>A0A0W0TRD3</accession>
<dbReference type="SUPFAM" id="SSF51735">
    <property type="entry name" value="NAD(P)-binding Rossmann-fold domains"/>
    <property type="match status" value="1"/>
</dbReference>
<evidence type="ECO:0000256" key="9">
    <source>
        <dbReference type="ARBA" id="ARBA00049556"/>
    </source>
</evidence>
<evidence type="ECO:0000256" key="1">
    <source>
        <dbReference type="ARBA" id="ARBA00005005"/>
    </source>
</evidence>
<dbReference type="STRING" id="448.Lery_1142"/>
<dbReference type="GO" id="GO:0006635">
    <property type="term" value="P:fatty acid beta-oxidation"/>
    <property type="evidence" value="ECO:0007669"/>
    <property type="project" value="UniProtKB-UniPathway"/>
</dbReference>
<evidence type="ECO:0000256" key="6">
    <source>
        <dbReference type="ARBA" id="ARBA00023002"/>
    </source>
</evidence>
<evidence type="ECO:0000256" key="2">
    <source>
        <dbReference type="ARBA" id="ARBA00008750"/>
    </source>
</evidence>
<feature type="domain" description="3-hydroxyacyl-CoA dehydrogenase C-terminal" evidence="11">
    <location>
        <begin position="195"/>
        <end position="294"/>
    </location>
</feature>
<dbReference type="GO" id="GO:0070403">
    <property type="term" value="F:NAD+ binding"/>
    <property type="evidence" value="ECO:0007669"/>
    <property type="project" value="InterPro"/>
</dbReference>
<dbReference type="InterPro" id="IPR006108">
    <property type="entry name" value="3HC_DH_C"/>
</dbReference>
<gene>
    <name evidence="13" type="primary">fadB</name>
    <name evidence="13" type="ORF">Lery_1142</name>
</gene>
<evidence type="ECO:0000256" key="5">
    <source>
        <dbReference type="ARBA" id="ARBA00022963"/>
    </source>
</evidence>
<dbReference type="PANTHER" id="PTHR48075">
    <property type="entry name" value="3-HYDROXYACYL-COA DEHYDROGENASE FAMILY PROTEIN"/>
    <property type="match status" value="1"/>
</dbReference>
<comment type="catalytic activity">
    <reaction evidence="9">
        <text>a (3S)-3-hydroxyacyl-CoA + NAD(+) = a 3-oxoacyl-CoA + NADH + H(+)</text>
        <dbReference type="Rhea" id="RHEA:22432"/>
        <dbReference type="ChEBI" id="CHEBI:15378"/>
        <dbReference type="ChEBI" id="CHEBI:57318"/>
        <dbReference type="ChEBI" id="CHEBI:57540"/>
        <dbReference type="ChEBI" id="CHEBI:57945"/>
        <dbReference type="ChEBI" id="CHEBI:90726"/>
        <dbReference type="EC" id="1.1.1.35"/>
    </reaction>
</comment>
<dbReference type="InterPro" id="IPR029045">
    <property type="entry name" value="ClpP/crotonase-like_dom_sf"/>
</dbReference>
<protein>
    <recommendedName>
        <fullName evidence="3">enoyl-CoA hydratase</fullName>
        <ecNumber evidence="3">4.2.1.17</ecNumber>
    </recommendedName>
</protein>
<comment type="similarity">
    <text evidence="2">In the N-terminal section; belongs to the enoyl-CoA hydratase/isomerase family.</text>
</comment>
<feature type="domain" description="3-hydroxyacyl-CoA dehydrogenase NAD binding" evidence="12">
    <location>
        <begin position="9"/>
        <end position="192"/>
    </location>
</feature>
<dbReference type="EC" id="4.2.1.17" evidence="3"/>
<comment type="caution">
    <text evidence="13">The sequence shown here is derived from an EMBL/GenBank/DDBJ whole genome shotgun (WGS) entry which is preliminary data.</text>
</comment>
<evidence type="ECO:0000256" key="7">
    <source>
        <dbReference type="ARBA" id="ARBA00023027"/>
    </source>
</evidence>
<dbReference type="InterPro" id="IPR036291">
    <property type="entry name" value="NAD(P)-bd_dom_sf"/>
</dbReference>
<dbReference type="Pfam" id="PF02737">
    <property type="entry name" value="3HCDH_N"/>
    <property type="match status" value="1"/>
</dbReference>
<evidence type="ECO:0000256" key="4">
    <source>
        <dbReference type="ARBA" id="ARBA00022832"/>
    </source>
</evidence>
<dbReference type="CDD" id="cd06558">
    <property type="entry name" value="crotonase-like"/>
    <property type="match status" value="1"/>
</dbReference>
<dbReference type="PANTHER" id="PTHR48075:SF7">
    <property type="entry name" value="3-HYDROXYACYL-COA DEHYDROGENASE-RELATED"/>
    <property type="match status" value="1"/>
</dbReference>
<dbReference type="Gene3D" id="3.90.226.10">
    <property type="entry name" value="2-enoyl-CoA Hydratase, Chain A, domain 1"/>
    <property type="match status" value="1"/>
</dbReference>
<dbReference type="SUPFAM" id="SSF48179">
    <property type="entry name" value="6-phosphogluconate dehydrogenase C-terminal domain-like"/>
    <property type="match status" value="2"/>
</dbReference>
<evidence type="ECO:0000313" key="14">
    <source>
        <dbReference type="Proteomes" id="UP000054773"/>
    </source>
</evidence>
<dbReference type="Gene3D" id="3.40.50.720">
    <property type="entry name" value="NAD(P)-binding Rossmann-like Domain"/>
    <property type="match status" value="1"/>
</dbReference>
<name>A0A0W0TRD3_LEGER</name>
<dbReference type="InterPro" id="IPR001753">
    <property type="entry name" value="Enoyl-CoA_hydra/iso"/>
</dbReference>
<dbReference type="EMBL" id="LNYA01000023">
    <property type="protein sequence ID" value="KTC98088.1"/>
    <property type="molecule type" value="Genomic_DNA"/>
</dbReference>
<organism evidence="13 14">
    <name type="scientific">Legionella erythra</name>
    <dbReference type="NCBI Taxonomy" id="448"/>
    <lineage>
        <taxon>Bacteria</taxon>
        <taxon>Pseudomonadati</taxon>
        <taxon>Pseudomonadota</taxon>
        <taxon>Gammaproteobacteria</taxon>
        <taxon>Legionellales</taxon>
        <taxon>Legionellaceae</taxon>
        <taxon>Legionella</taxon>
    </lineage>
</organism>
<dbReference type="RefSeq" id="WP_058526296.1">
    <property type="nucleotide sequence ID" value="NZ_CAAAHY010000002.1"/>
</dbReference>
<dbReference type="UniPathway" id="UPA00659"/>
<evidence type="ECO:0000256" key="8">
    <source>
        <dbReference type="ARBA" id="ARBA00023098"/>
    </source>
</evidence>
<proteinExistence type="inferred from homology"/>
<comment type="pathway">
    <text evidence="1">Lipid metabolism; fatty acid beta-oxidation.</text>
</comment>
<evidence type="ECO:0000256" key="10">
    <source>
        <dbReference type="RuleBase" id="RU003707"/>
    </source>
</evidence>
<evidence type="ECO:0000259" key="12">
    <source>
        <dbReference type="Pfam" id="PF02737"/>
    </source>
</evidence>
<keyword evidence="8" id="KW-0443">Lipid metabolism</keyword>
<dbReference type="InterPro" id="IPR008927">
    <property type="entry name" value="6-PGluconate_DH-like_C_sf"/>
</dbReference>
<keyword evidence="6" id="KW-0560">Oxidoreductase</keyword>
<dbReference type="Gene3D" id="1.10.1040.50">
    <property type="match status" value="1"/>
</dbReference>
<keyword evidence="5" id="KW-0442">Lipid degradation</keyword>
<dbReference type="InterPro" id="IPR006176">
    <property type="entry name" value="3-OHacyl-CoA_DH_NAD-bd"/>
</dbReference>
<dbReference type="GO" id="GO:0003857">
    <property type="term" value="F:(3S)-3-hydroxyacyl-CoA dehydrogenase (NAD+) activity"/>
    <property type="evidence" value="ECO:0007669"/>
    <property type="project" value="UniProtKB-EC"/>
</dbReference>
<sequence length="789" mass="87078">MQGHFFIKKIAVLGAGVMGAQIAAHCVNAGIQTLLFDLAPKEGGKNSIVDKAIANLAKLKPTPLATPQTAALLQAKNYEENLADLSECDLIIEAIAERMDWKADLYKRITPFLREDTILVSNTSGLSINALADVLPENYRHNFCGVHFFNPPRYMHLAELIPASATRPQLLNDLETWLTSKLGKGVVIAKDTPNFIANRIGVFSLLATLHHAEAMGIGLDEVDALTGPLVGRPKSATFRTMDVVGLDTMEHVVRTMNEQLGNDPWHACFKLPAWLTQLIKEGHLGQKTGQGIYRKNGKTIEVYDLNSNTYRVAGGEVSDEVKTIMKTADTRQRMTALIRSDDKQAQFLSACFRDLFHYCAYHLAEIAETAREVDLAIRWGFGWQFGPFETWQGAGVAEMLSFIQEGIRSQQSLSTAALPRWLNEETQFYTPAGAFSPQSGQYKKPSPLPVYKRQFFQDTVIFEKSQETLPVIYENSGVTLVHFKEDVAMLSFKSKANTIGQEVLDGLQEAIIRAEQQCRGLIIYQNDVNNFSSGADLRGVANLIQTNRLDALDKMVYQFQQTAMQLKYSSIPMIAALRGRALGGGCELMMQCDAVIAAFESYPGLVEVGVGLIPAGGGCKEMALRAAKQAGDADLLLFIQPYFQQIATAFVAGSAPEALQRGYLNAQDGWVMHQNEVLYAALAKINEMQALNYQPPIRPLIKVAGREGHARLQVGLVNWLEGGFISQHDYFLANQLAHVICGGDVDEGTLVDETWLLNREREAFLTLAATPLTQARIAHLLETGKPLRN</sequence>
<dbReference type="OrthoDB" id="5389341at2"/>
<dbReference type="Proteomes" id="UP000054773">
    <property type="component" value="Unassembled WGS sequence"/>
</dbReference>
<keyword evidence="4" id="KW-0276">Fatty acid metabolism</keyword>
<evidence type="ECO:0000259" key="11">
    <source>
        <dbReference type="Pfam" id="PF00725"/>
    </source>
</evidence>
<reference evidence="13 14" key="1">
    <citation type="submission" date="2015-11" db="EMBL/GenBank/DDBJ databases">
        <title>Genomic analysis of 38 Legionella species identifies large and diverse effector repertoires.</title>
        <authorList>
            <person name="Burstein D."/>
            <person name="Amaro F."/>
            <person name="Zusman T."/>
            <person name="Lifshitz Z."/>
            <person name="Cohen O."/>
            <person name="Gilbert J.A."/>
            <person name="Pupko T."/>
            <person name="Shuman H.A."/>
            <person name="Segal G."/>
        </authorList>
    </citation>
    <scope>NUCLEOTIDE SEQUENCE [LARGE SCALE GENOMIC DNA]</scope>
    <source>
        <strain evidence="13 14">SE-32A-C8</strain>
    </source>
</reference>
<dbReference type="AlphaFoldDB" id="A0A0W0TRD3"/>
<keyword evidence="7" id="KW-0520">NAD</keyword>
<dbReference type="Pfam" id="PF00725">
    <property type="entry name" value="3HCDH"/>
    <property type="match status" value="1"/>
</dbReference>
<dbReference type="SUPFAM" id="SSF52096">
    <property type="entry name" value="ClpP/crotonase"/>
    <property type="match status" value="1"/>
</dbReference>
<comment type="similarity">
    <text evidence="10">Belongs to the enoyl-CoA hydratase/isomerase family.</text>
</comment>
<dbReference type="PATRIC" id="fig|448.7.peg.1197"/>
<dbReference type="GO" id="GO:0004300">
    <property type="term" value="F:enoyl-CoA hydratase activity"/>
    <property type="evidence" value="ECO:0007669"/>
    <property type="project" value="UniProtKB-EC"/>
</dbReference>
<dbReference type="InterPro" id="IPR018376">
    <property type="entry name" value="Enoyl-CoA_hyd/isom_CS"/>
</dbReference>
<keyword evidence="14" id="KW-1185">Reference proteome</keyword>
<evidence type="ECO:0000313" key="13">
    <source>
        <dbReference type="EMBL" id="KTC98088.1"/>
    </source>
</evidence>
<dbReference type="Pfam" id="PF00378">
    <property type="entry name" value="ECH_1"/>
    <property type="match status" value="1"/>
</dbReference>